<sequence length="1597" mass="180690">MSLGQSSVSAGSYIATKEVIRGQMNDQMQAMQSPGGQSSQGDLTSFRRQMLDFAQSDGVNNVMTGAGFALAAGGGMVSAAAAAGGFCSVTAGALMAGALTGLATAAGAAAVGMVAYKVGEFLGGEATHAVMKYIFGKEPIPESGNNPICEGDDVYHKNKSATYWGILGGIVLGTALAIALPGVGVFMGAAICGAVTGVCGGVGNALSQYGEKKGKVLQGSPNVFFESKAVARVGDLIECSDHGGPEFVAEGARTVFANGRPIARIGHSTTCDGTLVGGRQTVLETDETSADCRLPIKSSVPLWLEELATYTGLVMDIVDLAKGFKGLADARVAVGDPVDVARGDLIQEWHVLSFERTLPLRLNRYYYSTQQNSGHLGQNWFDEWSQCLHIDNENKEIIYFNEKGAAYHYPYHTKKVYAQNVYCKHLILFSDDLNNLYLFNRKQQRKYLFSVQPFGDKSIRYLTEISDRFGNKITFNYTKDGLSEVCHSDGFSLSIQNKNHLIQSITYKSENINHHLVSFEHNDKGQLEFCHSFQYGVLHHRYNNDGYMTSWWDSDATRVEISYDKLGRVISTKTESGHYEDTYKYDDKNHCTYYIDAEGGESCYWYNKDYVVTKIQDALGNITESEWNYSQKVAYRDALGRETRYTYDEYGDINKIVHPDGRAFLYKYSGEGVLLEVKNSLGEYWEYRYGDRNELRFVVAPNKLKWEYRYNENYQVVRQQLPDGNYFGYSYNEVNQLIGVTNSKGERTRYERDLFDRITTLVRTDGSTYRYKYSEGHASPKGSLTRIDTPEGTIQRFQYNSERLLTEIIDGEGNETRFQYGAYDLLESKTLPNGETLTFHYDKLTRLTEVKNAQGDSYCYEYDKAGQLVRETDFTGRSRAYAYDAVGRLIRKTQADGHIETFAYDNEDKLLTRNTWQPVLQGNDICRYELAHQVRYTYTNKTGQLSQTINTQYLPYFAQHITEFEYDEQYRLIAEIQDGERIEVELDKYGRQTALLLPHGVESAVKISQGFNQYGELTQFQVNNHNPLNLSYDKLGRQTRKQNQNGFILAEHFSPSGLLQAQGGGWNNSLTEQQLSDYQPNQTYPIAGTQISRKWQYDKAFNLVHTQDNHWGATEYRVNKNGQVTDVLNGLRHSEHYRYDSQLNLTQKAQRETDGLGQYQFEAANDASFGMKQRNGRITRFGNKTYKYDELGRLHSKTETKKGFRPVTTYYKWNSQSQLVELHSPFKGSWRYEYDSFGRRITKYQIQTDQPQPNQVINMPIRANQDYWHKINELWAKEAQSQGEKTSQNLTALSGYRYLYKQNQLVAEAPLQITSTEGNLALTQANWADAIYWLYQEDDFTPTARYEKGQLHYAVADQVGTITELLTEDGYIDYRQKLNLWGEAEIDGHRHYAANDSNPLKCNHRFVGQYYDDESELHYNRFRYYSPETGQYISHDPIGLLGGFNPYGYVFNPSGWVDPLGLAGCPKIGDELTVDSVKKGSDAPEGGGVYQFTDSGGNNYTGSTDDFKSRTGNHLDSGTLPVGDKVTYTPVEMEGRSAKGERRVRRFVEQMKHGVDANGIPLPNNAPGRRPTRPVSPEKWKKYTINGVPDFNNPYFN</sequence>
<dbReference type="InterPro" id="IPR022385">
    <property type="entry name" value="Rhs_assc_core"/>
</dbReference>
<keyword evidence="3" id="KW-0472">Membrane</keyword>
<dbReference type="Pfam" id="PF05593">
    <property type="entry name" value="RHS_repeat"/>
    <property type="match status" value="2"/>
</dbReference>
<accession>A0A7M1NXI1</accession>
<dbReference type="Proteomes" id="UP000595009">
    <property type="component" value="Chromosome"/>
</dbReference>
<evidence type="ECO:0000259" key="5">
    <source>
        <dbReference type="Pfam" id="PF25023"/>
    </source>
</evidence>
<dbReference type="InterPro" id="IPR008727">
    <property type="entry name" value="PAAR_motif"/>
</dbReference>
<name>A0A7M1NXI1_HAEPA</name>
<reference evidence="6 7" key="1">
    <citation type="submission" date="2020-10" db="EMBL/GenBank/DDBJ databases">
        <title>Genomic diversity and antimicrobial resistance of Haemophilus colonising the airways of young children with cystic fibrosis.</title>
        <authorList>
            <person name="Watts S.C."/>
            <person name="Judd L.M."/>
            <person name="Carzino R."/>
            <person name="Ranganathan S."/>
            <person name="Holt K.E."/>
        </authorList>
    </citation>
    <scope>NUCLEOTIDE SEQUENCE [LARGE SCALE GENOMIC DNA]</scope>
    <source>
        <strain evidence="6 7">M1C137_2</strain>
    </source>
</reference>
<evidence type="ECO:0000313" key="7">
    <source>
        <dbReference type="Proteomes" id="UP000595009"/>
    </source>
</evidence>
<protein>
    <submittedName>
        <fullName evidence="6">PAAR/RHS domain-containing protein</fullName>
    </submittedName>
</protein>
<dbReference type="InterPro" id="IPR056823">
    <property type="entry name" value="TEN-like_YD-shell"/>
</dbReference>
<keyword evidence="3" id="KW-1133">Transmembrane helix</keyword>
<dbReference type="InterPro" id="IPR006530">
    <property type="entry name" value="YD"/>
</dbReference>
<keyword evidence="1" id="KW-0677">Repeat</keyword>
<feature type="transmembrane region" description="Helical" evidence="3">
    <location>
        <begin position="161"/>
        <end position="180"/>
    </location>
</feature>
<dbReference type="NCBIfam" id="TIGR03696">
    <property type="entry name" value="Rhs_assc_core"/>
    <property type="match status" value="1"/>
</dbReference>
<feature type="domain" description="Teneurin-like YD-shell" evidence="5">
    <location>
        <begin position="725"/>
        <end position="839"/>
    </location>
</feature>
<dbReference type="EMBL" id="CP063120">
    <property type="protein sequence ID" value="QOR16974.1"/>
    <property type="molecule type" value="Genomic_DNA"/>
</dbReference>
<dbReference type="Gene3D" id="2.60.200.60">
    <property type="match status" value="1"/>
</dbReference>
<dbReference type="CDD" id="cd14742">
    <property type="entry name" value="PAAR_RHS"/>
    <property type="match status" value="1"/>
</dbReference>
<gene>
    <name evidence="6" type="ORF">INP94_08910</name>
</gene>
<feature type="region of interest" description="Disordered" evidence="2">
    <location>
        <begin position="1478"/>
        <end position="1506"/>
    </location>
</feature>
<dbReference type="Pfam" id="PF20148">
    <property type="entry name" value="DUF6531"/>
    <property type="match status" value="1"/>
</dbReference>
<keyword evidence="3" id="KW-0812">Transmembrane</keyword>
<evidence type="ECO:0000256" key="2">
    <source>
        <dbReference type="SAM" id="MobiDB-lite"/>
    </source>
</evidence>
<dbReference type="NCBIfam" id="TIGR01643">
    <property type="entry name" value="YD_repeat_2x"/>
    <property type="match status" value="5"/>
</dbReference>
<proteinExistence type="predicted"/>
<dbReference type="InterPro" id="IPR045351">
    <property type="entry name" value="DUF6531"/>
</dbReference>
<feature type="domain" description="Teneurin-like YD-shell" evidence="5">
    <location>
        <begin position="1112"/>
        <end position="1246"/>
    </location>
</feature>
<evidence type="ECO:0000259" key="4">
    <source>
        <dbReference type="Pfam" id="PF20148"/>
    </source>
</evidence>
<dbReference type="InterPro" id="IPR050708">
    <property type="entry name" value="T6SS_VgrG/RHS"/>
</dbReference>
<dbReference type="RefSeq" id="WP_197543378.1">
    <property type="nucleotide sequence ID" value="NZ_CP063120.1"/>
</dbReference>
<dbReference type="Pfam" id="PF25023">
    <property type="entry name" value="TEN_YD-shell"/>
    <property type="match status" value="2"/>
</dbReference>
<dbReference type="PANTHER" id="PTHR32305">
    <property type="match status" value="1"/>
</dbReference>
<feature type="transmembrane region" description="Helical" evidence="3">
    <location>
        <begin position="185"/>
        <end position="206"/>
    </location>
</feature>
<feature type="transmembrane region" description="Helical" evidence="3">
    <location>
        <begin position="93"/>
        <end position="116"/>
    </location>
</feature>
<dbReference type="Gene3D" id="2.180.10.10">
    <property type="entry name" value="RHS repeat-associated core"/>
    <property type="match status" value="2"/>
</dbReference>
<evidence type="ECO:0000313" key="6">
    <source>
        <dbReference type="EMBL" id="QOR16974.1"/>
    </source>
</evidence>
<feature type="domain" description="DUF6531" evidence="4">
    <location>
        <begin position="335"/>
        <end position="409"/>
    </location>
</feature>
<dbReference type="InterPro" id="IPR031325">
    <property type="entry name" value="RHS_repeat"/>
</dbReference>
<organism evidence="6 7">
    <name type="scientific">Haemophilus parainfluenzae</name>
    <dbReference type="NCBI Taxonomy" id="729"/>
    <lineage>
        <taxon>Bacteria</taxon>
        <taxon>Pseudomonadati</taxon>
        <taxon>Pseudomonadota</taxon>
        <taxon>Gammaproteobacteria</taxon>
        <taxon>Pasteurellales</taxon>
        <taxon>Pasteurellaceae</taxon>
        <taxon>Haemophilus</taxon>
    </lineage>
</organism>
<dbReference type="Pfam" id="PF05488">
    <property type="entry name" value="PAAR_motif"/>
    <property type="match status" value="1"/>
</dbReference>
<feature type="compositionally biased region" description="Polar residues" evidence="2">
    <location>
        <begin position="1492"/>
        <end position="1506"/>
    </location>
</feature>
<dbReference type="PANTHER" id="PTHR32305:SF15">
    <property type="entry name" value="PROTEIN RHSA-RELATED"/>
    <property type="match status" value="1"/>
</dbReference>
<evidence type="ECO:0000256" key="3">
    <source>
        <dbReference type="SAM" id="Phobius"/>
    </source>
</evidence>
<evidence type="ECO:0000256" key="1">
    <source>
        <dbReference type="ARBA" id="ARBA00022737"/>
    </source>
</evidence>
<feature type="transmembrane region" description="Helical" evidence="3">
    <location>
        <begin position="66"/>
        <end position="86"/>
    </location>
</feature>
<feature type="region of interest" description="Disordered" evidence="2">
    <location>
        <begin position="1555"/>
        <end position="1577"/>
    </location>
</feature>